<gene>
    <name evidence="1" type="ORF">SNR37_000600</name>
</gene>
<dbReference type="InterPro" id="IPR016875">
    <property type="entry name" value="UCP028200"/>
</dbReference>
<protein>
    <submittedName>
        <fullName evidence="1">DUF6279 family lipoprotein</fullName>
    </submittedName>
</protein>
<keyword evidence="2" id="KW-1185">Reference proteome</keyword>
<evidence type="ECO:0000313" key="2">
    <source>
        <dbReference type="Proteomes" id="UP001310248"/>
    </source>
</evidence>
<comment type="caution">
    <text evidence="1">The sequence shown here is derived from an EMBL/GenBank/DDBJ whole genome shotgun (WGS) entry which is preliminary data.</text>
</comment>
<organism evidence="1 2">
    <name type="scientific">Agarivorans aestuarii</name>
    <dbReference type="NCBI Taxonomy" id="1563703"/>
    <lineage>
        <taxon>Bacteria</taxon>
        <taxon>Pseudomonadati</taxon>
        <taxon>Pseudomonadota</taxon>
        <taxon>Gammaproteobacteria</taxon>
        <taxon>Alteromonadales</taxon>
        <taxon>Alteromonadaceae</taxon>
        <taxon>Agarivorans</taxon>
    </lineage>
</organism>
<dbReference type="Proteomes" id="UP001310248">
    <property type="component" value="Unassembled WGS sequence"/>
</dbReference>
<keyword evidence="1" id="KW-0449">Lipoprotein</keyword>
<evidence type="ECO:0000313" key="1">
    <source>
        <dbReference type="EMBL" id="MEE1675275.1"/>
    </source>
</evidence>
<reference evidence="1 2" key="2">
    <citation type="submission" date="2023-12" db="EMBL/GenBank/DDBJ databases">
        <authorList>
            <consortium name="Cladostephus spongiosus"/>
            <person name="Lorente B."/>
            <person name="Cabral C."/>
            <person name="Frias J."/>
            <person name="Faria J."/>
            <person name="Toubarro D."/>
        </authorList>
    </citation>
    <scope>NUCLEOTIDE SEQUENCE [LARGE SCALE GENOMIC DNA]</scope>
    <source>
        <strain evidence="1 2">ZMCS4</strain>
    </source>
</reference>
<dbReference type="PIRSF" id="PIRSF028200">
    <property type="entry name" value="UCP028200"/>
    <property type="match status" value="1"/>
</dbReference>
<dbReference type="EMBL" id="JAYDYW010000012">
    <property type="protein sequence ID" value="MEE1675275.1"/>
    <property type="molecule type" value="Genomic_DNA"/>
</dbReference>
<dbReference type="PROSITE" id="PS51257">
    <property type="entry name" value="PROKAR_LIPOPROTEIN"/>
    <property type="match status" value="1"/>
</dbReference>
<proteinExistence type="predicted"/>
<name>A0ABU7G7K8_9ALTE</name>
<dbReference type="Pfam" id="PF19795">
    <property type="entry name" value="DUF6279"/>
    <property type="match status" value="1"/>
</dbReference>
<sequence>MQTKPYRWILILILSGLLSACGMRFVYNNLNWLAYWYIDDYIEMNSEQKAVFKPMLKSWLTWHRHEQLPVYLAQLQLFHAQINGGISQQQLLEQVAAWQEHYRVLAGHVYLDVAQLAQTASSQQLSDFMAKLAEQREDSDRQQSHYDYRIEHISNSVERWLGDVSPQQQQVIEQLANQLIDTRADWHNVQSRWQQYLAYSLSGQSKSENFEQEFYVLMVNSESLWPPGLAERFYRNRQLWAQGMSEVLALANKQQKRHILAKIDAYIEDLQSLIEDNPQPENSAVVAQLLKQVSLTQPLLVAHCCLQISLGDQQVK</sequence>
<reference evidence="2" key="1">
    <citation type="submission" date="2023-07" db="EMBL/GenBank/DDBJ databases">
        <title>Draft genome sequence of Agarivorans aestuarii strain ZMCS4, a CAZymes producing bacteria isolated from the marine brown algae Clodostephus spongiosus.</title>
        <authorList>
            <person name="Lorente B."/>
            <person name="Cabral C."/>
            <person name="Frias J."/>
            <person name="Faria J."/>
            <person name="Toubarro D."/>
        </authorList>
    </citation>
    <scope>NUCLEOTIDE SEQUENCE [LARGE SCALE GENOMIC DNA]</scope>
    <source>
        <strain evidence="2">ZMCS4</strain>
    </source>
</reference>
<dbReference type="RefSeq" id="WP_329776215.1">
    <property type="nucleotide sequence ID" value="NZ_JAYDYW010000012.1"/>
</dbReference>
<accession>A0ABU7G7K8</accession>